<keyword evidence="4" id="KW-0464">Manganese</keyword>
<dbReference type="CDD" id="cd09988">
    <property type="entry name" value="Formimidoylglutamase"/>
    <property type="match status" value="1"/>
</dbReference>
<proteinExistence type="inferred from homology"/>
<evidence type="ECO:0000256" key="3">
    <source>
        <dbReference type="ARBA" id="ARBA00022808"/>
    </source>
</evidence>
<dbReference type="AlphaFoldDB" id="A0A432Z2W9"/>
<dbReference type="GO" id="GO:0006547">
    <property type="term" value="P:L-histidine metabolic process"/>
    <property type="evidence" value="ECO:0007669"/>
    <property type="project" value="UniProtKB-KW"/>
</dbReference>
<comment type="caution">
    <text evidence="6">The sequence shown here is derived from an EMBL/GenBank/DDBJ whole genome shotgun (WGS) entry which is preliminary data.</text>
</comment>
<dbReference type="Gene3D" id="3.40.800.10">
    <property type="entry name" value="Ureohydrolase domain"/>
    <property type="match status" value="1"/>
</dbReference>
<protein>
    <submittedName>
        <fullName evidence="6">Arginase</fullName>
    </submittedName>
</protein>
<reference evidence="7" key="1">
    <citation type="journal article" date="2018" name="Front. Microbiol.">
        <title>Genome-Based Analysis Reveals the Taxonomy and Diversity of the Family Idiomarinaceae.</title>
        <authorList>
            <person name="Liu Y."/>
            <person name="Lai Q."/>
            <person name="Shao Z."/>
        </authorList>
    </citation>
    <scope>NUCLEOTIDE SEQUENCE [LARGE SCALE GENOMIC DNA]</scope>
    <source>
        <strain evidence="7">c121</strain>
    </source>
</reference>
<dbReference type="GO" id="GO:0033389">
    <property type="term" value="P:putrescine biosynthetic process from arginine, via agmatine"/>
    <property type="evidence" value="ECO:0007669"/>
    <property type="project" value="TreeGrafter"/>
</dbReference>
<comment type="similarity">
    <text evidence="5">Belongs to the arginase family.</text>
</comment>
<dbReference type="STRING" id="1122124.GCA_000423165_01804"/>
<dbReference type="GO" id="GO:0046872">
    <property type="term" value="F:metal ion binding"/>
    <property type="evidence" value="ECO:0007669"/>
    <property type="project" value="UniProtKB-KW"/>
</dbReference>
<dbReference type="GO" id="GO:0008783">
    <property type="term" value="F:agmatinase activity"/>
    <property type="evidence" value="ECO:0007669"/>
    <property type="project" value="TreeGrafter"/>
</dbReference>
<keyword evidence="3" id="KW-0369">Histidine metabolism</keyword>
<dbReference type="EMBL" id="PIQE01000003">
    <property type="protein sequence ID" value="RUO72234.1"/>
    <property type="molecule type" value="Genomic_DNA"/>
</dbReference>
<evidence type="ECO:0000256" key="5">
    <source>
        <dbReference type="PROSITE-ProRule" id="PRU00742"/>
    </source>
</evidence>
<dbReference type="PANTHER" id="PTHR11358:SF35">
    <property type="entry name" value="FORMIMIDOYLGLUTAMASE"/>
    <property type="match status" value="1"/>
</dbReference>
<evidence type="ECO:0000313" key="6">
    <source>
        <dbReference type="EMBL" id="RUO72234.1"/>
    </source>
</evidence>
<evidence type="ECO:0000313" key="7">
    <source>
        <dbReference type="Proteomes" id="UP000287022"/>
    </source>
</evidence>
<dbReference type="Proteomes" id="UP000287022">
    <property type="component" value="Unassembled WGS sequence"/>
</dbReference>
<evidence type="ECO:0000256" key="4">
    <source>
        <dbReference type="ARBA" id="ARBA00023211"/>
    </source>
</evidence>
<dbReference type="PANTHER" id="PTHR11358">
    <property type="entry name" value="ARGINASE/AGMATINASE"/>
    <property type="match status" value="1"/>
</dbReference>
<dbReference type="InterPro" id="IPR023696">
    <property type="entry name" value="Ureohydrolase_dom_sf"/>
</dbReference>
<dbReference type="PROSITE" id="PS51409">
    <property type="entry name" value="ARGINASE_2"/>
    <property type="match status" value="1"/>
</dbReference>
<organism evidence="6 7">
    <name type="scientific">Pseudidiomarina sediminum</name>
    <dbReference type="NCBI Taxonomy" id="431675"/>
    <lineage>
        <taxon>Bacteria</taxon>
        <taxon>Pseudomonadati</taxon>
        <taxon>Pseudomonadota</taxon>
        <taxon>Gammaproteobacteria</taxon>
        <taxon>Alteromonadales</taxon>
        <taxon>Idiomarinaceae</taxon>
        <taxon>Pseudidiomarina</taxon>
    </lineage>
</organism>
<keyword evidence="1" id="KW-0479">Metal-binding</keyword>
<gene>
    <name evidence="6" type="ORF">CWI80_10580</name>
</gene>
<accession>A0A432Z2W9</accession>
<keyword evidence="7" id="KW-1185">Reference proteome</keyword>
<dbReference type="Pfam" id="PF00491">
    <property type="entry name" value="Arginase"/>
    <property type="match status" value="1"/>
</dbReference>
<sequence>MMYLTPCDPAAWCTPRSGEVRLGQTIHALAQQSSSEDYRAALDAAYQQGARIALVGVPESIGPRGNLGRGGAETAWPTALKGLLNLQATPFIASHELLIVGHVECADLQQQSAALSTQNDQDVQQLRDLCAQLDQRVMQALVPLFEADYEVILIGGGHNNAYPLLRSLSEVAATAVGAVNLDPHADFRAREGRHSGNGFSYAFTEGFLSNYHVMGLHEGKNNAESLRQLADAGFTYTSVHELYQSEWPQQLASLRQRARDWSQPVGIEIDVDALQGVPASAINFNGLSIQHGYSLIAELATLPQTRYLHLAEAAPSLHPAGREAGDMACAQLLSELVLAYLHGVQRRTP</sequence>
<dbReference type="InterPro" id="IPR006035">
    <property type="entry name" value="Ureohydrolase"/>
</dbReference>
<name>A0A432Z2W9_9GAMM</name>
<dbReference type="SUPFAM" id="SSF52768">
    <property type="entry name" value="Arginase/deacetylase"/>
    <property type="match status" value="1"/>
</dbReference>
<evidence type="ECO:0000256" key="1">
    <source>
        <dbReference type="ARBA" id="ARBA00022723"/>
    </source>
</evidence>
<evidence type="ECO:0000256" key="2">
    <source>
        <dbReference type="ARBA" id="ARBA00022801"/>
    </source>
</evidence>
<keyword evidence="2" id="KW-0378">Hydrolase</keyword>